<dbReference type="InterPro" id="IPR016102">
    <property type="entry name" value="Succinyl-CoA_synth-like"/>
</dbReference>
<dbReference type="EMBL" id="BAABWN010000008">
    <property type="protein sequence ID" value="GAA6168890.1"/>
    <property type="molecule type" value="Genomic_DNA"/>
</dbReference>
<dbReference type="Gene3D" id="3.30.470.20">
    <property type="entry name" value="ATP-grasp fold, B domain"/>
    <property type="match status" value="1"/>
</dbReference>
<proteinExistence type="predicted"/>
<evidence type="ECO:0000256" key="1">
    <source>
        <dbReference type="ARBA" id="ARBA00022598"/>
    </source>
</evidence>
<evidence type="ECO:0000259" key="4">
    <source>
        <dbReference type="PROSITE" id="PS51186"/>
    </source>
</evidence>
<dbReference type="InterPro" id="IPR000182">
    <property type="entry name" value="GNAT_dom"/>
</dbReference>
<evidence type="ECO:0000313" key="5">
    <source>
        <dbReference type="EMBL" id="GAA6168890.1"/>
    </source>
</evidence>
<organism evidence="5 6">
    <name type="scientific">Sessilibacter corallicola</name>
    <dbReference type="NCBI Taxonomy" id="2904075"/>
    <lineage>
        <taxon>Bacteria</taxon>
        <taxon>Pseudomonadati</taxon>
        <taxon>Pseudomonadota</taxon>
        <taxon>Gammaproteobacteria</taxon>
        <taxon>Cellvibrionales</taxon>
        <taxon>Cellvibrionaceae</taxon>
        <taxon>Sessilibacter</taxon>
    </lineage>
</organism>
<dbReference type="RefSeq" id="WP_353303587.1">
    <property type="nucleotide sequence ID" value="NZ_BAABWN010000008.1"/>
</dbReference>
<dbReference type="PANTHER" id="PTHR43334:SF1">
    <property type="entry name" value="3-HYDROXYPROPIONATE--COA LIGASE [ADP-FORMING]"/>
    <property type="match status" value="1"/>
</dbReference>
<accession>A0ABQ0AB60</accession>
<dbReference type="Pfam" id="PF00583">
    <property type="entry name" value="Acetyltransf_1"/>
    <property type="match status" value="1"/>
</dbReference>
<feature type="domain" description="N-acetyltransferase" evidence="4">
    <location>
        <begin position="633"/>
        <end position="789"/>
    </location>
</feature>
<dbReference type="InterPro" id="IPR016181">
    <property type="entry name" value="Acyl_CoA_acyltransferase"/>
</dbReference>
<dbReference type="Pfam" id="PF13549">
    <property type="entry name" value="ATP-grasp_5"/>
    <property type="match status" value="1"/>
</dbReference>
<dbReference type="InterPro" id="IPR051538">
    <property type="entry name" value="Acyl-CoA_Synth/Transferase"/>
</dbReference>
<evidence type="ECO:0000256" key="3">
    <source>
        <dbReference type="ARBA" id="ARBA00022840"/>
    </source>
</evidence>
<dbReference type="Gene3D" id="3.40.50.261">
    <property type="entry name" value="Succinyl-CoA synthetase domains"/>
    <property type="match status" value="2"/>
</dbReference>
<sequence>MAQHALQPLFAPTSVVVLTGEDPSHPLMIAVLKSLEYGAQRRPTVLVGVEPEWKVGNLPFEHIPTFDELAQPCELAILAGLSSAPLDVTIEQCAKAGVKSILMLTWTDRRPSEVRAMLKRHGIRLLGPSSFGNCRPKNGFLAWLGMTPPLPGRLALMSQSGSIASAIVDWASWQGIGFSQVTALGNPVDVMPWEVLDYLSTDFESQSILIYLKRIGHTAHFLSSLRAASRAKPVAVVAEHAIGADERVLDAALNRTGAVRGRRLNDLVAAASVMTNARRIKDGSLLVIGNGSGPGELAAQRATELGVSLLTPTGQLHEHLEHVIADRGHVGEVTTVWASSASDLFVELAGSALKYKECGAVLLMLSPTALLDIERLFEQVEELHSKQRKLVMVCLLGGGNIVSVRTRLNEAGIPTFRTPETAIEGYQFLVHFQRNQRLAKQSPESLAVGLEIGVDFARKQLLQLIENKVNPAKTDDLVKVFQTFSIRLHPALDIQNYHQIPIHVRVFRDPVFGPAIGLSVGGSDIGRQQSEVVGLPPLNSVLAKDLIAQLFTDFDSKMLENLLLNISTMICELPEIQSLDLENVSFFNDGRVHAGVSACLNICPGYRRYEHLAIQPYPRQWVTELVLRDGRTAVVRPVLPSDSYMMSEFVRGLSHETRYFRFIANFSELTAKMLSRFVNVDYDREMALLAVMEENGETIQIGAARYSDNFDGISCEFAVVLGDGFQGQGLAAYLMRRLILVANDKGIRVMRGTVLAENKHMIEFCRGIGFSICRDPEDLSLVIAEVRLTEKFVAGVEAKLSKVDHRLMNAVS</sequence>
<dbReference type="PANTHER" id="PTHR43334">
    <property type="entry name" value="ACETATE--COA LIGASE [ADP-FORMING]"/>
    <property type="match status" value="1"/>
</dbReference>
<keyword evidence="6" id="KW-1185">Reference proteome</keyword>
<dbReference type="PROSITE" id="PS51186">
    <property type="entry name" value="GNAT"/>
    <property type="match status" value="1"/>
</dbReference>
<name>A0ABQ0AB60_9GAMM</name>
<dbReference type="InterPro" id="IPR032875">
    <property type="entry name" value="Succ_CoA_lig_flav_dom"/>
</dbReference>
<keyword evidence="1" id="KW-0436">Ligase</keyword>
<dbReference type="Gene3D" id="3.40.630.30">
    <property type="match status" value="1"/>
</dbReference>
<gene>
    <name evidence="5" type="ORF">NBRC116591_27010</name>
</gene>
<evidence type="ECO:0000256" key="2">
    <source>
        <dbReference type="ARBA" id="ARBA00022741"/>
    </source>
</evidence>
<dbReference type="SUPFAM" id="SSF55729">
    <property type="entry name" value="Acyl-CoA N-acyltransferases (Nat)"/>
    <property type="match status" value="1"/>
</dbReference>
<keyword evidence="3" id="KW-0067">ATP-binding</keyword>
<comment type="caution">
    <text evidence="5">The sequence shown here is derived from an EMBL/GenBank/DDBJ whole genome shotgun (WGS) entry which is preliminary data.</text>
</comment>
<dbReference type="Gene3D" id="3.40.50.720">
    <property type="entry name" value="NAD(P)-binding Rossmann-like Domain"/>
    <property type="match status" value="1"/>
</dbReference>
<dbReference type="Proteomes" id="UP001465153">
    <property type="component" value="Unassembled WGS sequence"/>
</dbReference>
<keyword evidence="2" id="KW-0547">Nucleotide-binding</keyword>
<evidence type="ECO:0000313" key="6">
    <source>
        <dbReference type="Proteomes" id="UP001465153"/>
    </source>
</evidence>
<reference evidence="5 6" key="1">
    <citation type="submission" date="2024-04" db="EMBL/GenBank/DDBJ databases">
        <title>Draft genome sequence of Sessilibacter corallicola NBRC 116591.</title>
        <authorList>
            <person name="Miyakawa T."/>
            <person name="Kusuya Y."/>
            <person name="Miura T."/>
        </authorList>
    </citation>
    <scope>NUCLEOTIDE SEQUENCE [LARGE SCALE GENOMIC DNA]</scope>
    <source>
        <strain evidence="5 6">KU-00831-HH</strain>
    </source>
</reference>
<protein>
    <submittedName>
        <fullName evidence="5">GNAT family N-acetyltransferase</fullName>
    </submittedName>
</protein>
<dbReference type="Pfam" id="PF13607">
    <property type="entry name" value="Succ_CoA_lig"/>
    <property type="match status" value="1"/>
</dbReference>
<dbReference type="SUPFAM" id="SSF52210">
    <property type="entry name" value="Succinyl-CoA synthetase domains"/>
    <property type="match status" value="2"/>
</dbReference>